<keyword evidence="2" id="KW-1185">Reference proteome</keyword>
<feature type="non-terminal residue" evidence="1">
    <location>
        <position position="44"/>
    </location>
</feature>
<proteinExistence type="predicted"/>
<comment type="caution">
    <text evidence="1">The sequence shown here is derived from an EMBL/GenBank/DDBJ whole genome shotgun (WGS) entry which is preliminary data.</text>
</comment>
<dbReference type="EMBL" id="LXQA010198416">
    <property type="protein sequence ID" value="MCI32752.1"/>
    <property type="molecule type" value="Genomic_DNA"/>
</dbReference>
<protein>
    <submittedName>
        <fullName evidence="1">Uncharacterized protein</fullName>
    </submittedName>
</protein>
<reference evidence="1 2" key="1">
    <citation type="journal article" date="2018" name="Front. Plant Sci.">
        <title>Red Clover (Trifolium pratense) and Zigzag Clover (T. medium) - A Picture of Genomic Similarities and Differences.</title>
        <authorList>
            <person name="Dluhosova J."/>
            <person name="Istvanek J."/>
            <person name="Nedelnik J."/>
            <person name="Repkova J."/>
        </authorList>
    </citation>
    <scope>NUCLEOTIDE SEQUENCE [LARGE SCALE GENOMIC DNA]</scope>
    <source>
        <strain evidence="2">cv. 10/8</strain>
        <tissue evidence="1">Leaf</tissue>
    </source>
</reference>
<organism evidence="1 2">
    <name type="scientific">Trifolium medium</name>
    <dbReference type="NCBI Taxonomy" id="97028"/>
    <lineage>
        <taxon>Eukaryota</taxon>
        <taxon>Viridiplantae</taxon>
        <taxon>Streptophyta</taxon>
        <taxon>Embryophyta</taxon>
        <taxon>Tracheophyta</taxon>
        <taxon>Spermatophyta</taxon>
        <taxon>Magnoliopsida</taxon>
        <taxon>eudicotyledons</taxon>
        <taxon>Gunneridae</taxon>
        <taxon>Pentapetalae</taxon>
        <taxon>rosids</taxon>
        <taxon>fabids</taxon>
        <taxon>Fabales</taxon>
        <taxon>Fabaceae</taxon>
        <taxon>Papilionoideae</taxon>
        <taxon>50 kb inversion clade</taxon>
        <taxon>NPAAA clade</taxon>
        <taxon>Hologalegina</taxon>
        <taxon>IRL clade</taxon>
        <taxon>Trifolieae</taxon>
        <taxon>Trifolium</taxon>
    </lineage>
</organism>
<evidence type="ECO:0000313" key="1">
    <source>
        <dbReference type="EMBL" id="MCI32752.1"/>
    </source>
</evidence>
<sequence length="44" mass="4796">MLAVSRVPRLTSCALRRWQRQGLLAEAITAPSATGIFCPGFSDF</sequence>
<name>A0A392R9F3_9FABA</name>
<dbReference type="Proteomes" id="UP000265520">
    <property type="component" value="Unassembled WGS sequence"/>
</dbReference>
<dbReference type="AlphaFoldDB" id="A0A392R9F3"/>
<accession>A0A392R9F3</accession>
<evidence type="ECO:0000313" key="2">
    <source>
        <dbReference type="Proteomes" id="UP000265520"/>
    </source>
</evidence>